<name>A0A0D7B004_9AGAR</name>
<gene>
    <name evidence="2" type="ORF">CYLTODRAFT_446386</name>
</gene>
<sequence>MSSSGHFYNTTPSAQGQGRPSRSTTSSQRTDPVQENFAMGLELLRYLNSNPQSVDETNPNQTNVDRAFNEVVESAGLTPEDIARAERLENPPAHLDLCQLFVYMVRYTASQVGSRNPATFARQ</sequence>
<keyword evidence="3" id="KW-1185">Reference proteome</keyword>
<dbReference type="Proteomes" id="UP000054007">
    <property type="component" value="Unassembled WGS sequence"/>
</dbReference>
<feature type="compositionally biased region" description="Low complexity" evidence="1">
    <location>
        <begin position="19"/>
        <end position="30"/>
    </location>
</feature>
<feature type="region of interest" description="Disordered" evidence="1">
    <location>
        <begin position="1"/>
        <end position="35"/>
    </location>
</feature>
<evidence type="ECO:0000313" key="3">
    <source>
        <dbReference type="Proteomes" id="UP000054007"/>
    </source>
</evidence>
<protein>
    <submittedName>
        <fullName evidence="2">Uncharacterized protein</fullName>
    </submittedName>
</protein>
<evidence type="ECO:0000313" key="2">
    <source>
        <dbReference type="EMBL" id="KIY63792.1"/>
    </source>
</evidence>
<accession>A0A0D7B004</accession>
<evidence type="ECO:0000256" key="1">
    <source>
        <dbReference type="SAM" id="MobiDB-lite"/>
    </source>
</evidence>
<reference evidence="2 3" key="1">
    <citation type="journal article" date="2015" name="Fungal Genet. Biol.">
        <title>Evolution of novel wood decay mechanisms in Agaricales revealed by the genome sequences of Fistulina hepatica and Cylindrobasidium torrendii.</title>
        <authorList>
            <person name="Floudas D."/>
            <person name="Held B.W."/>
            <person name="Riley R."/>
            <person name="Nagy L.G."/>
            <person name="Koehler G."/>
            <person name="Ransdell A.S."/>
            <person name="Younus H."/>
            <person name="Chow J."/>
            <person name="Chiniquy J."/>
            <person name="Lipzen A."/>
            <person name="Tritt A."/>
            <person name="Sun H."/>
            <person name="Haridas S."/>
            <person name="LaButti K."/>
            <person name="Ohm R.A."/>
            <person name="Kues U."/>
            <person name="Blanchette R.A."/>
            <person name="Grigoriev I.V."/>
            <person name="Minto R.E."/>
            <person name="Hibbett D.S."/>
        </authorList>
    </citation>
    <scope>NUCLEOTIDE SEQUENCE [LARGE SCALE GENOMIC DNA]</scope>
    <source>
        <strain evidence="2 3">FP15055 ss-10</strain>
    </source>
</reference>
<proteinExistence type="predicted"/>
<organism evidence="2 3">
    <name type="scientific">Cylindrobasidium torrendii FP15055 ss-10</name>
    <dbReference type="NCBI Taxonomy" id="1314674"/>
    <lineage>
        <taxon>Eukaryota</taxon>
        <taxon>Fungi</taxon>
        <taxon>Dikarya</taxon>
        <taxon>Basidiomycota</taxon>
        <taxon>Agaricomycotina</taxon>
        <taxon>Agaricomycetes</taxon>
        <taxon>Agaricomycetidae</taxon>
        <taxon>Agaricales</taxon>
        <taxon>Marasmiineae</taxon>
        <taxon>Physalacriaceae</taxon>
        <taxon>Cylindrobasidium</taxon>
    </lineage>
</organism>
<dbReference type="AlphaFoldDB" id="A0A0D7B004"/>
<dbReference type="EMBL" id="KN880672">
    <property type="protein sequence ID" value="KIY63792.1"/>
    <property type="molecule type" value="Genomic_DNA"/>
</dbReference>
<feature type="compositionally biased region" description="Polar residues" evidence="1">
    <location>
        <begin position="1"/>
        <end position="18"/>
    </location>
</feature>